<evidence type="ECO:0000313" key="3">
    <source>
        <dbReference type="RefSeq" id="XP_023933516.1"/>
    </source>
</evidence>
<proteinExistence type="predicted"/>
<dbReference type="OrthoDB" id="40118at2759"/>
<feature type="region of interest" description="Disordered" evidence="1">
    <location>
        <begin position="1"/>
        <end position="28"/>
    </location>
</feature>
<evidence type="ECO:0000313" key="2">
    <source>
        <dbReference type="Proteomes" id="UP000085678"/>
    </source>
</evidence>
<dbReference type="RefSeq" id="XP_023933516.1">
    <property type="nucleotide sequence ID" value="XM_024077748.1"/>
</dbReference>
<keyword evidence="2" id="KW-1185">Reference proteome</keyword>
<dbReference type="Proteomes" id="UP000085678">
    <property type="component" value="Unplaced"/>
</dbReference>
<sequence>MSGQKSLSSGYPKFNGLPSKTTMGNARKMRPALAVEKTSRVVALGGTAVLLDILGTRDEKALCCLCDCLERNGQGGLVAQIQSSTVYFPRDCSTDRFASKPC</sequence>
<dbReference type="AlphaFoldDB" id="A0A2R2MTC9"/>
<dbReference type="GeneID" id="112042719"/>
<organism evidence="2 3">
    <name type="scientific">Lingula anatina</name>
    <name type="common">Brachiopod</name>
    <name type="synonym">Lingula unguis</name>
    <dbReference type="NCBI Taxonomy" id="7574"/>
    <lineage>
        <taxon>Eukaryota</taxon>
        <taxon>Metazoa</taxon>
        <taxon>Spiralia</taxon>
        <taxon>Lophotrochozoa</taxon>
        <taxon>Brachiopoda</taxon>
        <taxon>Linguliformea</taxon>
        <taxon>Lingulata</taxon>
        <taxon>Lingulida</taxon>
        <taxon>Linguloidea</taxon>
        <taxon>Lingulidae</taxon>
        <taxon>Lingula</taxon>
    </lineage>
</organism>
<reference evidence="3" key="1">
    <citation type="submission" date="2025-08" db="UniProtKB">
        <authorList>
            <consortium name="RefSeq"/>
        </authorList>
    </citation>
    <scope>IDENTIFICATION</scope>
    <source>
        <tissue evidence="3">Gonads</tissue>
    </source>
</reference>
<protein>
    <submittedName>
        <fullName evidence="3">Uncharacterized protein LOC112042719</fullName>
    </submittedName>
</protein>
<name>A0A2R2MTC9_LINAN</name>
<gene>
    <name evidence="3" type="primary">LOC112042719</name>
</gene>
<accession>A0A2R2MTC9</accession>
<evidence type="ECO:0000256" key="1">
    <source>
        <dbReference type="SAM" id="MobiDB-lite"/>
    </source>
</evidence>
<dbReference type="InParanoid" id="A0A2R2MTC9"/>
<dbReference type="KEGG" id="lak:112042719"/>